<organism evidence="2 3">
    <name type="scientific">Kangiella koreensis (strain DSM 16069 / JCM 12317 / KCTC 12182 / SW-125)</name>
    <dbReference type="NCBI Taxonomy" id="523791"/>
    <lineage>
        <taxon>Bacteria</taxon>
        <taxon>Pseudomonadati</taxon>
        <taxon>Pseudomonadota</taxon>
        <taxon>Gammaproteobacteria</taxon>
        <taxon>Kangiellales</taxon>
        <taxon>Kangiellaceae</taxon>
        <taxon>Kangiella</taxon>
    </lineage>
</organism>
<dbReference type="InterPro" id="IPR029068">
    <property type="entry name" value="Glyas_Bleomycin-R_OHBP_Dase"/>
</dbReference>
<dbReference type="OrthoDB" id="4725692at2"/>
<dbReference type="AlphaFoldDB" id="C7R5X4"/>
<dbReference type="eggNOG" id="COG0346">
    <property type="taxonomic scope" value="Bacteria"/>
</dbReference>
<dbReference type="InParanoid" id="C7R5X4"/>
<keyword evidence="3" id="KW-1185">Reference proteome</keyword>
<dbReference type="GO" id="GO:0051213">
    <property type="term" value="F:dioxygenase activity"/>
    <property type="evidence" value="ECO:0007669"/>
    <property type="project" value="UniProtKB-KW"/>
</dbReference>
<reference evidence="2 3" key="1">
    <citation type="journal article" date="2009" name="Stand. Genomic Sci.">
        <title>Complete genome sequence of Kangiella koreensis type strain (SW-125).</title>
        <authorList>
            <person name="Han C."/>
            <person name="Sikorski J."/>
            <person name="Lapidus A."/>
            <person name="Nolan M."/>
            <person name="Glavina Del Rio T."/>
            <person name="Tice H."/>
            <person name="Cheng J.F."/>
            <person name="Lucas S."/>
            <person name="Chen F."/>
            <person name="Copeland A."/>
            <person name="Ivanova N."/>
            <person name="Mavromatis K."/>
            <person name="Ovchinnikova G."/>
            <person name="Pati A."/>
            <person name="Bruce D."/>
            <person name="Goodwin L."/>
            <person name="Pitluck S."/>
            <person name="Chen A."/>
            <person name="Palaniappan K."/>
            <person name="Land M."/>
            <person name="Hauser L."/>
            <person name="Chang Y.J."/>
            <person name="Jeffries C.D."/>
            <person name="Chain P."/>
            <person name="Saunders E."/>
            <person name="Brettin T."/>
            <person name="Goker M."/>
            <person name="Tindall B.J."/>
            <person name="Bristow J."/>
            <person name="Eisen J.A."/>
            <person name="Markowitz V."/>
            <person name="Hugenholtz P."/>
            <person name="Kyrpides N.C."/>
            <person name="Klenk H.P."/>
            <person name="Detter J.C."/>
        </authorList>
    </citation>
    <scope>NUCLEOTIDE SEQUENCE [LARGE SCALE GENOMIC DNA]</scope>
    <source>
        <strain evidence="3">DSM 16069 / KCTC 12182 / SW-125</strain>
    </source>
</reference>
<dbReference type="EMBL" id="CP001707">
    <property type="protein sequence ID" value="ACV27298.1"/>
    <property type="molecule type" value="Genomic_DNA"/>
</dbReference>
<protein>
    <submittedName>
        <fullName evidence="2">Glyoxalase/bleomycin resistance protein/dioxygenase</fullName>
    </submittedName>
</protein>
<dbReference type="InterPro" id="IPR037523">
    <property type="entry name" value="VOC_core"/>
</dbReference>
<dbReference type="PANTHER" id="PTHR36113:SF3">
    <property type="entry name" value="SLL5075 PROTEIN"/>
    <property type="match status" value="1"/>
</dbReference>
<dbReference type="KEGG" id="kko:Kkor_1887"/>
<dbReference type="Gene3D" id="3.10.180.10">
    <property type="entry name" value="2,3-Dihydroxybiphenyl 1,2-Dioxygenase, domain 1"/>
    <property type="match status" value="1"/>
</dbReference>
<feature type="domain" description="VOC" evidence="1">
    <location>
        <begin position="2"/>
        <end position="118"/>
    </location>
</feature>
<name>C7R5X4_KANKD</name>
<evidence type="ECO:0000259" key="1">
    <source>
        <dbReference type="PROSITE" id="PS51819"/>
    </source>
</evidence>
<dbReference type="SUPFAM" id="SSF54593">
    <property type="entry name" value="Glyoxalase/Bleomycin resistance protein/Dihydroxybiphenyl dioxygenase"/>
    <property type="match status" value="1"/>
</dbReference>
<proteinExistence type="predicted"/>
<dbReference type="PANTHER" id="PTHR36113">
    <property type="entry name" value="LYASE, PUTATIVE-RELATED-RELATED"/>
    <property type="match status" value="1"/>
</dbReference>
<sequence length="126" mass="14295">MKLDHVTILVTSLERSMPYYEQLLPLVGFTKQRDHVWTDGDGFFFQFLQAKPDTSEYERYGAGMNHLGFSAPTKEHVESIQISMRKAGFEAPEIQNLGGVTALFMKDPDGIRFEVSYYPPGTNVVD</sequence>
<dbReference type="InterPro" id="IPR004360">
    <property type="entry name" value="Glyas_Fos-R_dOase_dom"/>
</dbReference>
<dbReference type="RefSeq" id="WP_015780903.1">
    <property type="nucleotide sequence ID" value="NC_013166.1"/>
</dbReference>
<accession>C7R5X4</accession>
<evidence type="ECO:0000313" key="3">
    <source>
        <dbReference type="Proteomes" id="UP000001231"/>
    </source>
</evidence>
<dbReference type="STRING" id="523791.Kkor_1887"/>
<keyword evidence="2" id="KW-0223">Dioxygenase</keyword>
<dbReference type="Pfam" id="PF00903">
    <property type="entry name" value="Glyoxalase"/>
    <property type="match status" value="1"/>
</dbReference>
<evidence type="ECO:0000313" key="2">
    <source>
        <dbReference type="EMBL" id="ACV27298.1"/>
    </source>
</evidence>
<dbReference type="HOGENOM" id="CLU_046006_6_2_6"/>
<keyword evidence="2" id="KW-0560">Oxidoreductase</keyword>
<dbReference type="PROSITE" id="PS51819">
    <property type="entry name" value="VOC"/>
    <property type="match status" value="1"/>
</dbReference>
<dbReference type="Proteomes" id="UP000001231">
    <property type="component" value="Chromosome"/>
</dbReference>
<gene>
    <name evidence="2" type="ordered locus">Kkor_1887</name>
</gene>
<dbReference type="InterPro" id="IPR051332">
    <property type="entry name" value="Fosfomycin_Res_Enzymes"/>
</dbReference>